<dbReference type="Proteomes" id="UP001552299">
    <property type="component" value="Unassembled WGS sequence"/>
</dbReference>
<keyword evidence="3" id="KW-1185">Reference proteome</keyword>
<feature type="region of interest" description="Disordered" evidence="1">
    <location>
        <begin position="125"/>
        <end position="160"/>
    </location>
</feature>
<protein>
    <submittedName>
        <fullName evidence="2">Uncharacterized protein</fullName>
    </submittedName>
</protein>
<comment type="caution">
    <text evidence="2">The sequence shown here is derived from an EMBL/GenBank/DDBJ whole genome shotgun (WGS) entry which is preliminary data.</text>
</comment>
<evidence type="ECO:0000313" key="2">
    <source>
        <dbReference type="EMBL" id="KAL0918468.1"/>
    </source>
</evidence>
<sequence length="593" mass="67383">MARGLRFEHSWPDLRSQEVTVQSLTSCEPKPNSNEGRSGPCDPSASCEATKSDGHEGAEVGRQRGSRRSGASLSAPPAKECRTTTKEPKIGSCDLSLLRSHEIEQRRGSEQATVRSLRLLRSNKAEQHRRIEKMKGKPWTPHAQYRSRTATKKSKKRSVQSLPFCEAMKSNGDTERRSGDEGIGRRVLTKLGFTAVLSVGGTSDTPWDESLPITELRKDISVIHDKINSNFFILEMLKVLEGQTKKISSEVREVTDNQESGENPKPIRRKEDQKVKISEGIEKMNPLGPIPREESDRGYVERCEGVGKECRGVEFEKRVAEFEMRLSSSCSKLDPIAKQLLWLELFVGIQRSLPHFHLAMKASFLKFLWREHLCGFPSFNSTWGFKEEERGRWGWNHHGKGTGKGGRRHGEAKMLGDERPRWPAAWLRLEVGCLSLPLFFPKKNYLPISIPKLHERNYGYLKNQRPSKRDDIYLTHRIQERTEQENISEKQKLEYEDRAKGYSREVNLKAGLALLQTIGKGPGGVSHKHIVGLGLVYRNPSLERRFGSRRQLPAAMAAFEMGQLIKEEQEVETGHGRRGEEHRGGSERHRADR</sequence>
<feature type="region of interest" description="Disordered" evidence="1">
    <location>
        <begin position="567"/>
        <end position="593"/>
    </location>
</feature>
<feature type="compositionally biased region" description="Basic and acidic residues" evidence="1">
    <location>
        <begin position="50"/>
        <end position="62"/>
    </location>
</feature>
<feature type="region of interest" description="Disordered" evidence="1">
    <location>
        <begin position="22"/>
        <end position="86"/>
    </location>
</feature>
<dbReference type="EMBL" id="JANQDX010000009">
    <property type="protein sequence ID" value="KAL0918468.1"/>
    <property type="molecule type" value="Genomic_DNA"/>
</dbReference>
<organism evidence="2 3">
    <name type="scientific">Dendrobium thyrsiflorum</name>
    <name type="common">Pinecone-like raceme dendrobium</name>
    <name type="synonym">Orchid</name>
    <dbReference type="NCBI Taxonomy" id="117978"/>
    <lineage>
        <taxon>Eukaryota</taxon>
        <taxon>Viridiplantae</taxon>
        <taxon>Streptophyta</taxon>
        <taxon>Embryophyta</taxon>
        <taxon>Tracheophyta</taxon>
        <taxon>Spermatophyta</taxon>
        <taxon>Magnoliopsida</taxon>
        <taxon>Liliopsida</taxon>
        <taxon>Asparagales</taxon>
        <taxon>Orchidaceae</taxon>
        <taxon>Epidendroideae</taxon>
        <taxon>Malaxideae</taxon>
        <taxon>Dendrobiinae</taxon>
        <taxon>Dendrobium</taxon>
    </lineage>
</organism>
<evidence type="ECO:0000313" key="3">
    <source>
        <dbReference type="Proteomes" id="UP001552299"/>
    </source>
</evidence>
<dbReference type="AlphaFoldDB" id="A0ABD0V0K2"/>
<feature type="compositionally biased region" description="Polar residues" evidence="1">
    <location>
        <begin position="22"/>
        <end position="36"/>
    </location>
</feature>
<reference evidence="2 3" key="1">
    <citation type="journal article" date="2024" name="Plant Biotechnol. J.">
        <title>Dendrobium thyrsiflorum genome and its molecular insights into genes involved in important horticultural traits.</title>
        <authorList>
            <person name="Chen B."/>
            <person name="Wang J.Y."/>
            <person name="Zheng P.J."/>
            <person name="Li K.L."/>
            <person name="Liang Y.M."/>
            <person name="Chen X.F."/>
            <person name="Zhang C."/>
            <person name="Zhao X."/>
            <person name="He X."/>
            <person name="Zhang G.Q."/>
            <person name="Liu Z.J."/>
            <person name="Xu Q."/>
        </authorList>
    </citation>
    <scope>NUCLEOTIDE SEQUENCE [LARGE SCALE GENOMIC DNA]</scope>
    <source>
        <strain evidence="2">GZMU011</strain>
    </source>
</reference>
<feature type="compositionally biased region" description="Basic residues" evidence="1">
    <location>
        <begin position="149"/>
        <end position="158"/>
    </location>
</feature>
<accession>A0ABD0V0K2</accession>
<evidence type="ECO:0000256" key="1">
    <source>
        <dbReference type="SAM" id="MobiDB-lite"/>
    </source>
</evidence>
<feature type="region of interest" description="Disordered" evidence="1">
    <location>
        <begin position="250"/>
        <end position="275"/>
    </location>
</feature>
<proteinExistence type="predicted"/>
<feature type="compositionally biased region" description="Basic and acidic residues" evidence="1">
    <location>
        <begin position="125"/>
        <end position="135"/>
    </location>
</feature>
<gene>
    <name evidence="2" type="ORF">M5K25_010477</name>
</gene>
<feature type="compositionally biased region" description="Low complexity" evidence="1">
    <location>
        <begin position="68"/>
        <end position="78"/>
    </location>
</feature>
<name>A0ABD0V0K2_DENTH</name>